<keyword evidence="3" id="KW-0472">Membrane</keyword>
<proteinExistence type="predicted"/>
<evidence type="ECO:0000313" key="4">
    <source>
        <dbReference type="EMBL" id="KAJ7318361.1"/>
    </source>
</evidence>
<keyword evidence="1" id="KW-0175">Coiled coil</keyword>
<feature type="transmembrane region" description="Helical" evidence="3">
    <location>
        <begin position="655"/>
        <end position="675"/>
    </location>
</feature>
<dbReference type="PANTHER" id="PTHR42032:SF1">
    <property type="entry name" value="YALI0E30679P"/>
    <property type="match status" value="1"/>
</dbReference>
<feature type="compositionally biased region" description="Acidic residues" evidence="2">
    <location>
        <begin position="263"/>
        <end position="279"/>
    </location>
</feature>
<reference evidence="4" key="1">
    <citation type="submission" date="2023-03" db="EMBL/GenBank/DDBJ databases">
        <title>Massive genome expansion in bonnet fungi (Mycena s.s.) driven by repeated elements and novel gene families across ecological guilds.</title>
        <authorList>
            <consortium name="Lawrence Berkeley National Laboratory"/>
            <person name="Harder C.B."/>
            <person name="Miyauchi S."/>
            <person name="Viragh M."/>
            <person name="Kuo A."/>
            <person name="Thoen E."/>
            <person name="Andreopoulos B."/>
            <person name="Lu D."/>
            <person name="Skrede I."/>
            <person name="Drula E."/>
            <person name="Henrissat B."/>
            <person name="Morin E."/>
            <person name="Kohler A."/>
            <person name="Barry K."/>
            <person name="LaButti K."/>
            <person name="Morin E."/>
            <person name="Salamov A."/>
            <person name="Lipzen A."/>
            <person name="Mereny Z."/>
            <person name="Hegedus B."/>
            <person name="Baldrian P."/>
            <person name="Stursova M."/>
            <person name="Weitz H."/>
            <person name="Taylor A."/>
            <person name="Grigoriev I.V."/>
            <person name="Nagy L.G."/>
            <person name="Martin F."/>
            <person name="Kauserud H."/>
        </authorList>
    </citation>
    <scope>NUCLEOTIDE SEQUENCE</scope>
    <source>
        <strain evidence="4">CBHHK002</strain>
    </source>
</reference>
<dbReference type="PANTHER" id="PTHR42032">
    <property type="entry name" value="YALI0E30679P"/>
    <property type="match status" value="1"/>
</dbReference>
<keyword evidence="3" id="KW-1133">Transmembrane helix</keyword>
<evidence type="ECO:0000256" key="1">
    <source>
        <dbReference type="SAM" id="Coils"/>
    </source>
</evidence>
<sequence length="693" mass="73810">MSLQPSALSGVEHVSADLFEHTTPTATGSAYQSACVRCGFHPALLAPRVVVRVVSCIVQHEQPLRLRIAPPRAYTPTLRLALRAPFAAHQTRRAPRSRTYVPAAATAPTPALAATAAPMPMVEPLPHGEAALLPSAPHVHIVPHPRGPRLWWCSFHDSTSASLFASNTSASRPTPPPPLRTPSTYTRASSPAATRVEPLRRSFTTAESSTRNGDVEDDDDEFELGSEGERDNAQSPPTSFEMMTRRRGAGSEAETAARHEGDGREEDDSEDEDGGEEDYHDTPAPHPWYKPSVPVLLALAPPIGNWLTGGDHVKDLLLLLLLVFYLHQIVEVPWSLYHTARPRRPPAPRDTNLDPAHIPALRARRAAPAQSSLRTLELALLLLCLITPLLGVALLRSLASLASPSSSSGAKLAAPVPISWFSTALFGLATALRPLGELVSRTSTLHSQVHAHPACSSSSRDKNADAESTQAQLAALRAQVAHLELAVAQLAAPDWEDALYAYVEEALAPLEKGVRRVERRVGRLRAGRKELEGASQSHSSSAAGACTKSKTIFVPAQPQFPHTTAFALVSSWFGGSSAHPPPPPHTTYVPPPLSPMNGSGSGAGKKRALDSIPEEEGGDVLLHVLPHPRHTHPAHTHAHAHADVDAGAGGTLPPLLLAWLAACVALAVYPLYAVLKPVRGVARAVGMGLGVGR</sequence>
<dbReference type="EMBL" id="JARIHO010000058">
    <property type="protein sequence ID" value="KAJ7318361.1"/>
    <property type="molecule type" value="Genomic_DNA"/>
</dbReference>
<keyword evidence="3" id="KW-0812">Transmembrane</keyword>
<evidence type="ECO:0000256" key="2">
    <source>
        <dbReference type="SAM" id="MobiDB-lite"/>
    </source>
</evidence>
<keyword evidence="5" id="KW-1185">Reference proteome</keyword>
<protein>
    <submittedName>
        <fullName evidence="4">Uncharacterized protein</fullName>
    </submittedName>
</protein>
<accession>A0AAD6ZDU6</accession>
<feature type="compositionally biased region" description="Acidic residues" evidence="2">
    <location>
        <begin position="215"/>
        <end position="226"/>
    </location>
</feature>
<feature type="coiled-coil region" evidence="1">
    <location>
        <begin position="459"/>
        <end position="486"/>
    </location>
</feature>
<organism evidence="4 5">
    <name type="scientific">Mycena albidolilacea</name>
    <dbReference type="NCBI Taxonomy" id="1033008"/>
    <lineage>
        <taxon>Eukaryota</taxon>
        <taxon>Fungi</taxon>
        <taxon>Dikarya</taxon>
        <taxon>Basidiomycota</taxon>
        <taxon>Agaricomycotina</taxon>
        <taxon>Agaricomycetes</taxon>
        <taxon>Agaricomycetidae</taxon>
        <taxon>Agaricales</taxon>
        <taxon>Marasmiineae</taxon>
        <taxon>Mycenaceae</taxon>
        <taxon>Mycena</taxon>
    </lineage>
</organism>
<feature type="region of interest" description="Disordered" evidence="2">
    <location>
        <begin position="165"/>
        <end position="287"/>
    </location>
</feature>
<evidence type="ECO:0000313" key="5">
    <source>
        <dbReference type="Proteomes" id="UP001218218"/>
    </source>
</evidence>
<gene>
    <name evidence="4" type="ORF">DFH08DRAFT_1036541</name>
</gene>
<dbReference type="AlphaFoldDB" id="A0AAD6ZDU6"/>
<dbReference type="Proteomes" id="UP001218218">
    <property type="component" value="Unassembled WGS sequence"/>
</dbReference>
<comment type="caution">
    <text evidence="4">The sequence shown here is derived from an EMBL/GenBank/DDBJ whole genome shotgun (WGS) entry which is preliminary data.</text>
</comment>
<feature type="compositionally biased region" description="Polar residues" evidence="2">
    <location>
        <begin position="202"/>
        <end position="212"/>
    </location>
</feature>
<name>A0AAD6ZDU6_9AGAR</name>
<evidence type="ECO:0000256" key="3">
    <source>
        <dbReference type="SAM" id="Phobius"/>
    </source>
</evidence>